<dbReference type="AlphaFoldDB" id="A0A086Z1H2"/>
<evidence type="ECO:0000256" key="4">
    <source>
        <dbReference type="SAM" id="MobiDB-lite"/>
    </source>
</evidence>
<evidence type="ECO:0000256" key="3">
    <source>
        <dbReference type="ARBA" id="ARBA00022801"/>
    </source>
</evidence>
<evidence type="ECO:0000256" key="2">
    <source>
        <dbReference type="ARBA" id="ARBA00022670"/>
    </source>
</evidence>
<dbReference type="GO" id="GO:0006508">
    <property type="term" value="P:proteolysis"/>
    <property type="evidence" value="ECO:0007669"/>
    <property type="project" value="UniProtKB-KW"/>
</dbReference>
<dbReference type="Pfam" id="PF04586">
    <property type="entry name" value="Peptidase_S78"/>
    <property type="match status" value="1"/>
</dbReference>
<dbReference type="InterPro" id="IPR054613">
    <property type="entry name" value="Peptidase_S78_dom"/>
</dbReference>
<feature type="region of interest" description="Disordered" evidence="4">
    <location>
        <begin position="204"/>
        <end position="243"/>
    </location>
</feature>
<keyword evidence="1" id="KW-1188">Viral release from host cell</keyword>
<reference evidence="6 7" key="1">
    <citation type="submission" date="2014-03" db="EMBL/GenBank/DDBJ databases">
        <title>Genomics of Bifidobacteria.</title>
        <authorList>
            <person name="Ventura M."/>
            <person name="Milani C."/>
            <person name="Lugli G.A."/>
        </authorList>
    </citation>
    <scope>NUCLEOTIDE SEQUENCE [LARGE SCALE GENOMIC DNA]</scope>
    <source>
        <strain evidence="6 7">DSM 22766</strain>
    </source>
</reference>
<dbReference type="RefSeq" id="WP_051905327.1">
    <property type="nucleotide sequence ID" value="NZ_CP011786.1"/>
</dbReference>
<evidence type="ECO:0000313" key="7">
    <source>
        <dbReference type="Proteomes" id="UP000029015"/>
    </source>
</evidence>
<dbReference type="KEGG" id="bact:AB656_03995"/>
<dbReference type="NCBIfam" id="TIGR01543">
    <property type="entry name" value="proheadase_HK97"/>
    <property type="match status" value="1"/>
</dbReference>
<dbReference type="GO" id="GO:0008233">
    <property type="term" value="F:peptidase activity"/>
    <property type="evidence" value="ECO:0007669"/>
    <property type="project" value="UniProtKB-KW"/>
</dbReference>
<comment type="caution">
    <text evidence="6">The sequence shown here is derived from an EMBL/GenBank/DDBJ whole genome shotgun (WGS) entry which is preliminary data.</text>
</comment>
<evidence type="ECO:0000256" key="1">
    <source>
        <dbReference type="ARBA" id="ARBA00022612"/>
    </source>
</evidence>
<organism evidence="6 7">
    <name type="scientific">Bifidobacterium actinocoloniiforme DSM 22766</name>
    <dbReference type="NCBI Taxonomy" id="1437605"/>
    <lineage>
        <taxon>Bacteria</taxon>
        <taxon>Bacillati</taxon>
        <taxon>Actinomycetota</taxon>
        <taxon>Actinomycetes</taxon>
        <taxon>Bifidobacteriales</taxon>
        <taxon>Bifidobacteriaceae</taxon>
        <taxon>Bifidobacterium</taxon>
    </lineage>
</organism>
<proteinExistence type="predicted"/>
<keyword evidence="3" id="KW-0378">Hydrolase</keyword>
<dbReference type="EMBL" id="JGYK01000001">
    <property type="protein sequence ID" value="KFI40372.1"/>
    <property type="molecule type" value="Genomic_DNA"/>
</dbReference>
<dbReference type="OrthoDB" id="8444243at2"/>
<dbReference type="eggNOG" id="COG3740">
    <property type="taxonomic scope" value="Bacteria"/>
</dbReference>
<dbReference type="Proteomes" id="UP000029015">
    <property type="component" value="Unassembled WGS sequence"/>
</dbReference>
<accession>A0A086Z1H2</accession>
<evidence type="ECO:0000259" key="5">
    <source>
        <dbReference type="Pfam" id="PF04586"/>
    </source>
</evidence>
<feature type="domain" description="Prohead serine protease" evidence="5">
    <location>
        <begin position="21"/>
        <end position="164"/>
    </location>
</feature>
<evidence type="ECO:0000313" key="6">
    <source>
        <dbReference type="EMBL" id="KFI40372.1"/>
    </source>
</evidence>
<protein>
    <submittedName>
        <fullName evidence="6">Putative phage prohead protease</fullName>
    </submittedName>
</protein>
<dbReference type="PATRIC" id="fig|1437605.7.peg.822"/>
<sequence>MQIKERTCQVKTTGDDKALGEGEFKAYPSTFTRMPDAYGDVVAKGAFADTIKAWKDSGKTLPVMYGHRMDDPDYNVAGVEDMGEDDHGWWIKGRFDMDSPKAAQVYRLIKDGRLSQLSFAFDVLDEGTVELDDGTEANELRKLDVYEASFVPVGANQDTSIVGIKAAGMKAGRVLSAKNASMLQEVADSLNKSATKIKDFLAQAAPDQDSNNQSEDAKADAGQVKTEEPHRAKAEERKPDADSQALKLAIDIALTGEGSEVA</sequence>
<keyword evidence="2 6" id="KW-0645">Protease</keyword>
<feature type="compositionally biased region" description="Basic and acidic residues" evidence="4">
    <location>
        <begin position="215"/>
        <end position="241"/>
    </location>
</feature>
<dbReference type="STRING" id="1437605.AB656_03995"/>
<gene>
    <name evidence="6" type="ORF">BACT_1074</name>
</gene>
<keyword evidence="7" id="KW-1185">Reference proteome</keyword>
<dbReference type="InterPro" id="IPR006433">
    <property type="entry name" value="Prohead_protease"/>
</dbReference>
<name>A0A086Z1H2_9BIFI</name>